<organism evidence="3 4">
    <name type="scientific">Glaesserella parasuis</name>
    <name type="common">Haemophilus parasuis</name>
    <dbReference type="NCBI Taxonomy" id="738"/>
    <lineage>
        <taxon>Bacteria</taxon>
        <taxon>Pseudomonadati</taxon>
        <taxon>Pseudomonadota</taxon>
        <taxon>Gammaproteobacteria</taxon>
        <taxon>Pasteurellales</taxon>
        <taxon>Pasteurellaceae</taxon>
        <taxon>Glaesserella</taxon>
    </lineage>
</organism>
<dbReference type="InterPro" id="IPR003488">
    <property type="entry name" value="DprA"/>
</dbReference>
<evidence type="ECO:0000259" key="2">
    <source>
        <dbReference type="Pfam" id="PF02481"/>
    </source>
</evidence>
<dbReference type="PANTHER" id="PTHR43022:SF1">
    <property type="entry name" value="PROTEIN SMF"/>
    <property type="match status" value="1"/>
</dbReference>
<sequence length="331" mass="36808">MKYSDNALNILTAKTFNGIGDAWINKNLSKTKTSPLELIVELLAKSVKKETVSEEIFLQRKSNIEKQILLLGDSCDGVVAIGDEKFPTHRGAVKESEQPNVLFYKGDLGLLSLENTNVAVIGVLTPDEDTEMDERKIVSLLVQQDAVIVSGLAQGCDFIAHDQTLKFGGATVAILPSPLNNIMPVKHREFAQQIFETGGLLITEYYDAPSTKMELSSRYIRRDRLQALFSDIVILSASYTPNSVDPTALKIDSGSRHAMEKSLEYSIPRAVIYHEKYQRNPKYDLNRQVMKDAKVIVIDPTNPMPMITQILNLDKSPSSNQESDDGQMGLF</sequence>
<feature type="domain" description="Smf/DprA SLOG" evidence="2">
    <location>
        <begin position="78"/>
        <end position="235"/>
    </location>
</feature>
<comment type="similarity">
    <text evidence="1">Belongs to the DprA/Smf family.</text>
</comment>
<dbReference type="GeneID" id="66617926"/>
<evidence type="ECO:0000313" key="4">
    <source>
        <dbReference type="Proteomes" id="UP000662736"/>
    </source>
</evidence>
<dbReference type="OMA" id="ETHEYEF"/>
<dbReference type="OrthoDB" id="9785707at2"/>
<dbReference type="AlphaFoldDB" id="A0A084F169"/>
<accession>A0A084F169</accession>
<dbReference type="InterPro" id="IPR057666">
    <property type="entry name" value="DrpA_SLOG"/>
</dbReference>
<name>A0A084F169_GLAPU</name>
<dbReference type="RefSeq" id="WP_015939967.1">
    <property type="nucleotide sequence ID" value="NZ_CBCRUP010000025.1"/>
</dbReference>
<dbReference type="Gene3D" id="3.40.50.450">
    <property type="match status" value="1"/>
</dbReference>
<dbReference type="Proteomes" id="UP000662736">
    <property type="component" value="Chromosome"/>
</dbReference>
<reference evidence="3" key="1">
    <citation type="submission" date="2021-03" db="EMBL/GenBank/DDBJ databases">
        <title>Characterization of a novel Integrative Conjugative Element in Glaesserella parasuis.</title>
        <authorList>
            <person name="Hu G."/>
            <person name="Sun H."/>
        </authorList>
    </citation>
    <scope>NUCLEOTIDE SEQUENCE</scope>
    <source>
        <strain evidence="3">GHP1807</strain>
    </source>
</reference>
<dbReference type="PANTHER" id="PTHR43022">
    <property type="entry name" value="PROTEIN SMF"/>
    <property type="match status" value="1"/>
</dbReference>
<evidence type="ECO:0000313" key="3">
    <source>
        <dbReference type="EMBL" id="QSX16866.1"/>
    </source>
</evidence>
<evidence type="ECO:0000256" key="1">
    <source>
        <dbReference type="ARBA" id="ARBA00006525"/>
    </source>
</evidence>
<dbReference type="SUPFAM" id="SSF102405">
    <property type="entry name" value="MCP/YpsA-like"/>
    <property type="match status" value="1"/>
</dbReference>
<dbReference type="Pfam" id="PF02481">
    <property type="entry name" value="DNA_processg_A"/>
    <property type="match status" value="1"/>
</dbReference>
<proteinExistence type="inferred from homology"/>
<gene>
    <name evidence="3" type="ORF">J1G54_11210</name>
</gene>
<protein>
    <submittedName>
        <fullName evidence="3">DNA-processing protein DprA</fullName>
    </submittedName>
</protein>
<dbReference type="GO" id="GO:0009294">
    <property type="term" value="P:DNA-mediated transformation"/>
    <property type="evidence" value="ECO:0007669"/>
    <property type="project" value="InterPro"/>
</dbReference>
<dbReference type="EMBL" id="CP071491">
    <property type="protein sequence ID" value="QSX16866.1"/>
    <property type="molecule type" value="Genomic_DNA"/>
</dbReference>